<dbReference type="EMBL" id="QXQA01000004">
    <property type="protein sequence ID" value="RIX53391.1"/>
    <property type="molecule type" value="Genomic_DNA"/>
</dbReference>
<evidence type="ECO:0000313" key="3">
    <source>
        <dbReference type="Proteomes" id="UP000266482"/>
    </source>
</evidence>
<dbReference type="OrthoDB" id="2375554at2"/>
<organism evidence="2 3">
    <name type="scientific">Paenibacillus nanensis</name>
    <dbReference type="NCBI Taxonomy" id="393251"/>
    <lineage>
        <taxon>Bacteria</taxon>
        <taxon>Bacillati</taxon>
        <taxon>Bacillota</taxon>
        <taxon>Bacilli</taxon>
        <taxon>Bacillales</taxon>
        <taxon>Paenibacillaceae</taxon>
        <taxon>Paenibacillus</taxon>
    </lineage>
</organism>
<gene>
    <name evidence="2" type="primary">spoIIIAF</name>
    <name evidence="2" type="ORF">D3P08_08075</name>
</gene>
<keyword evidence="1" id="KW-0472">Membrane</keyword>
<dbReference type="AlphaFoldDB" id="A0A3A1V0V6"/>
<keyword evidence="3" id="KW-1185">Reference proteome</keyword>
<evidence type="ECO:0000256" key="1">
    <source>
        <dbReference type="SAM" id="Phobius"/>
    </source>
</evidence>
<feature type="transmembrane region" description="Helical" evidence="1">
    <location>
        <begin position="48"/>
        <end position="66"/>
    </location>
</feature>
<sequence length="253" mass="27534">MCFPSENTGGGELNVIGWLSDWLRNIIAVILLAMLVELLLPNKAMQRYARLVVGLFILLTILSPILKLLQTDMSDRLEAGMELWDERSMTRDIKMPSLEDIQKRADAIQAQRNVEAAKLTAMALEESMSDAIAEETGMKVESVDVKLILPKAGEEEKQPELASVTVTLESREAARESSGQEPVDIEAVAPVQVDVSIQDTAEPVSGQMEQQENGFVQVSQSEANAIYGVLAKGFGVQAAQTVIRERAGDGAGH</sequence>
<keyword evidence="1" id="KW-1133">Transmembrane helix</keyword>
<proteinExistence type="predicted"/>
<evidence type="ECO:0000313" key="2">
    <source>
        <dbReference type="EMBL" id="RIX53391.1"/>
    </source>
</evidence>
<protein>
    <submittedName>
        <fullName evidence="2">Stage III sporulation protein AF</fullName>
    </submittedName>
</protein>
<reference evidence="2 3" key="1">
    <citation type="submission" date="2018-09" db="EMBL/GenBank/DDBJ databases">
        <title>Paenibacillus aracenensis nov. sp. isolated from a cave in southern Spain.</title>
        <authorList>
            <person name="Jurado V."/>
            <person name="Gutierrez-Patricio S."/>
            <person name="Gonzalez-Pimentel J.L."/>
            <person name="Miller A.Z."/>
            <person name="Laiz L."/>
            <person name="Saiz-Jimenez C."/>
        </authorList>
    </citation>
    <scope>NUCLEOTIDE SEQUENCE [LARGE SCALE GENOMIC DNA]</scope>
    <source>
        <strain evidence="2 3">DSM 22867</strain>
    </source>
</reference>
<dbReference type="InterPro" id="IPR014245">
    <property type="entry name" value="Spore_III_AF"/>
</dbReference>
<feature type="transmembrane region" description="Helical" evidence="1">
    <location>
        <begin position="22"/>
        <end position="41"/>
    </location>
</feature>
<dbReference type="Proteomes" id="UP000266482">
    <property type="component" value="Unassembled WGS sequence"/>
</dbReference>
<dbReference type="Pfam" id="PF09581">
    <property type="entry name" value="Spore_III_AF"/>
    <property type="match status" value="1"/>
</dbReference>
<keyword evidence="1" id="KW-0812">Transmembrane</keyword>
<name>A0A3A1V0V6_9BACL</name>
<comment type="caution">
    <text evidence="2">The sequence shown here is derived from an EMBL/GenBank/DDBJ whole genome shotgun (WGS) entry which is preliminary data.</text>
</comment>
<dbReference type="NCBIfam" id="TIGR02896">
    <property type="entry name" value="spore_III_AF"/>
    <property type="match status" value="1"/>
</dbReference>
<accession>A0A3A1V0V6</accession>